<dbReference type="Gene3D" id="3.40.50.12780">
    <property type="entry name" value="N-terminal domain of ligase-like"/>
    <property type="match status" value="1"/>
</dbReference>
<dbReference type="OrthoDB" id="2962993at2759"/>
<evidence type="ECO:0008006" key="4">
    <source>
        <dbReference type="Google" id="ProtNLM"/>
    </source>
</evidence>
<evidence type="ECO:0000256" key="1">
    <source>
        <dbReference type="SAM" id="MobiDB-lite"/>
    </source>
</evidence>
<dbReference type="EMBL" id="LK391708">
    <property type="protein sequence ID" value="CDR94901.1"/>
    <property type="molecule type" value="Genomic_DNA"/>
</dbReference>
<dbReference type="OMA" id="YWKILWE"/>
<name>A0A061D2B7_BABBI</name>
<reference evidence="3" key="1">
    <citation type="submission" date="2014-06" db="EMBL/GenBank/DDBJ databases">
        <authorList>
            <person name="Aslett M."/>
            <person name="De Silva N."/>
        </authorList>
    </citation>
    <scope>NUCLEOTIDE SEQUENCE [LARGE SCALE GENOMIC DNA]</scope>
    <source>
        <strain evidence="3">Bond</strain>
    </source>
</reference>
<dbReference type="AlphaFoldDB" id="A0A061D2B7"/>
<evidence type="ECO:0000313" key="2">
    <source>
        <dbReference type="EMBL" id="CDR94901.1"/>
    </source>
</evidence>
<dbReference type="RefSeq" id="XP_012767087.1">
    <property type="nucleotide sequence ID" value="XM_012911633.1"/>
</dbReference>
<feature type="region of interest" description="Disordered" evidence="1">
    <location>
        <begin position="355"/>
        <end position="383"/>
    </location>
</feature>
<gene>
    <name evidence="2" type="ORF">BBBOND_0200580</name>
</gene>
<accession>A0A061D2B7</accession>
<dbReference type="InterPro" id="IPR042099">
    <property type="entry name" value="ANL_N_sf"/>
</dbReference>
<proteinExistence type="predicted"/>
<dbReference type="Proteomes" id="UP000033188">
    <property type="component" value="Chromosome 2"/>
</dbReference>
<protein>
    <recommendedName>
        <fullName evidence="4">AMP-dependent synthetase/ligase domain-containing protein</fullName>
    </recommendedName>
</protein>
<evidence type="ECO:0000313" key="3">
    <source>
        <dbReference type="Proteomes" id="UP000033188"/>
    </source>
</evidence>
<dbReference type="GeneID" id="24563442"/>
<feature type="compositionally biased region" description="Basic and acidic residues" evidence="1">
    <location>
        <begin position="412"/>
        <end position="422"/>
    </location>
</feature>
<dbReference type="SUPFAM" id="SSF51306">
    <property type="entry name" value="LexA/Signal peptidase"/>
    <property type="match status" value="1"/>
</dbReference>
<dbReference type="VEuPathDB" id="PiroplasmaDB:BBBOND_0200580"/>
<dbReference type="CDD" id="cd06462">
    <property type="entry name" value="Peptidase_S24_S26"/>
    <property type="match status" value="1"/>
</dbReference>
<sequence length="854" mass="96243">MSDHVQWFRFQNLQDDFIKYYRASDKHRIDEIRLSRLSILYGAATLNRRIEHIFKDEETKGMVICAHLKHSKVHDFYIIAACLIYGYTLLHTNWHADNEYTLLYKLRSTNCRLVIVDDEIETESMIPDVKYLRMSDVYAESIYKKSLTLRNYLSLVESSSKDGSGHRMQEMLSDQSKHVGNADPNAVMMITFSNSGISGIPRARRVTYGEMAGHFKALEAMGAWRPSDVLVVFMTNPTYDFFTNIVLYYCMSRGNVHVHFLQRYMSTYWKILWESNEHAKNVFAQLGKNYKILSFLFPRQLEALLTLDEVAQECKLFDAGNAVIGSPLLPRPSISLEQAGTDDFQDLPKVAFSKQHTAVSEAAEEPPVTSPKSATPSDPGHPLVSYGSGAMALARSSISKVSKYIFGKRMPSKSDPESREGGAEGASGADEDAGEGPRVAKPNSTDDCERPNSGRGNGKPRHISLYIPKLHLKFSELRNVLCDKNVLFLLTGTHANYDLCRLFACLTGGKKPIMKYGCSEISPTLTLIPPALEQQRLMELYHIGLNNKFRDKHVIGQYIGTAVDADRGLSVVRSVDSVDLNFMIPCVPYEPGYFVCREDDYTKLLLPRELHGSIMEDGTYLGLGDVGFYVDMFGYRHFYWSHKVDHSIPRGVAYPYFDMLALNQVMQQAICARYDLTEPVVRVETMWMPQPRGGSKIVCAVELITALRSEIAEDITSTFLDMCKSAGVFTSCPVPDEIRVVSIPWAYKGSVNYPVLRVRTDSMSPVLFALDGSRDLAVVIRATRFYRNDVVLYQHPNDGTELFGRLVEINASEAPSHKKRRVPCGHCWVENDNPRSDEPDSNEFGAVSVSCTVR</sequence>
<dbReference type="KEGG" id="bbig:BBBOND_0200580"/>
<feature type="region of interest" description="Disordered" evidence="1">
    <location>
        <begin position="408"/>
        <end position="460"/>
    </location>
</feature>
<keyword evidence="3" id="KW-1185">Reference proteome</keyword>
<organism evidence="2 3">
    <name type="scientific">Babesia bigemina</name>
    <dbReference type="NCBI Taxonomy" id="5866"/>
    <lineage>
        <taxon>Eukaryota</taxon>
        <taxon>Sar</taxon>
        <taxon>Alveolata</taxon>
        <taxon>Apicomplexa</taxon>
        <taxon>Aconoidasida</taxon>
        <taxon>Piroplasmida</taxon>
        <taxon>Babesiidae</taxon>
        <taxon>Babesia</taxon>
    </lineage>
</organism>
<dbReference type="SUPFAM" id="SSF56801">
    <property type="entry name" value="Acetyl-CoA synthetase-like"/>
    <property type="match status" value="1"/>
</dbReference>
<dbReference type="InterPro" id="IPR036286">
    <property type="entry name" value="LexA/Signal_pep-like_sf"/>
</dbReference>
<dbReference type="STRING" id="5866.A0A061D2B7"/>